<dbReference type="InterPro" id="IPR025889">
    <property type="entry name" value="GSP17M-like_dom"/>
</dbReference>
<evidence type="ECO:0000256" key="1">
    <source>
        <dbReference type="SAM" id="MobiDB-lite"/>
    </source>
</evidence>
<feature type="region of interest" description="Disordered" evidence="1">
    <location>
        <begin position="1"/>
        <end position="21"/>
    </location>
</feature>
<organism evidence="4 5">
    <name type="scientific">Mycolicibacterium arenosum</name>
    <dbReference type="NCBI Taxonomy" id="2952157"/>
    <lineage>
        <taxon>Bacteria</taxon>
        <taxon>Bacillati</taxon>
        <taxon>Actinomycetota</taxon>
        <taxon>Actinomycetes</taxon>
        <taxon>Mycobacteriales</taxon>
        <taxon>Mycobacteriaceae</taxon>
        <taxon>Mycolicibacterium</taxon>
    </lineage>
</organism>
<keyword evidence="2" id="KW-1133">Transmembrane helix</keyword>
<feature type="compositionally biased region" description="Polar residues" evidence="1">
    <location>
        <begin position="11"/>
        <end position="20"/>
    </location>
</feature>
<name>A0ABT1M9Y6_9MYCO</name>
<dbReference type="Proteomes" id="UP001651690">
    <property type="component" value="Unassembled WGS sequence"/>
</dbReference>
<sequence length="169" mass="18264">MMNPTFGAPDQQHTSPSSVPQHHVASFDNYLAAQHLVDRMSDGGFPVEHVRIVGDGVRTVERVTGRMTKSKAALAGAASGAWFGALIGLLFTLFAVGPLWLWVVLITVIVGAIWGAVFGYAAHWTTRGRRDFFSVQTLEAHRYDVYVAPEHAAEAARYVASAATAQQPS</sequence>
<comment type="caution">
    <text evidence="4">The sequence shown here is derived from an EMBL/GenBank/DDBJ whole genome shotgun (WGS) entry which is preliminary data.</text>
</comment>
<gene>
    <name evidence="4" type="ORF">NM203_27505</name>
</gene>
<protein>
    <recommendedName>
        <fullName evidence="3">General stress protein 17M-like domain-containing protein</fullName>
    </recommendedName>
</protein>
<keyword evidence="2" id="KW-0812">Transmembrane</keyword>
<feature type="transmembrane region" description="Helical" evidence="2">
    <location>
        <begin position="100"/>
        <end position="122"/>
    </location>
</feature>
<evidence type="ECO:0000256" key="2">
    <source>
        <dbReference type="SAM" id="Phobius"/>
    </source>
</evidence>
<reference evidence="4 5" key="1">
    <citation type="submission" date="2022-06" db="EMBL/GenBank/DDBJ databases">
        <title>Mycolicibacterium sp. CAU 1645 isolated from seawater.</title>
        <authorList>
            <person name="Kim W."/>
        </authorList>
    </citation>
    <scope>NUCLEOTIDE SEQUENCE [LARGE SCALE GENOMIC DNA]</scope>
    <source>
        <strain evidence="4 5">CAU 1645</strain>
    </source>
</reference>
<evidence type="ECO:0000259" key="3">
    <source>
        <dbReference type="Pfam" id="PF11181"/>
    </source>
</evidence>
<keyword evidence="5" id="KW-1185">Reference proteome</keyword>
<dbReference type="RefSeq" id="WP_255063777.1">
    <property type="nucleotide sequence ID" value="NZ_JANDBD010000013.1"/>
</dbReference>
<keyword evidence="2" id="KW-0472">Membrane</keyword>
<evidence type="ECO:0000313" key="5">
    <source>
        <dbReference type="Proteomes" id="UP001651690"/>
    </source>
</evidence>
<proteinExistence type="predicted"/>
<accession>A0ABT1M9Y6</accession>
<feature type="transmembrane region" description="Helical" evidence="2">
    <location>
        <begin position="72"/>
        <end position="94"/>
    </location>
</feature>
<feature type="domain" description="General stress protein 17M-like" evidence="3">
    <location>
        <begin position="24"/>
        <end position="95"/>
    </location>
</feature>
<dbReference type="EMBL" id="JANDBD010000013">
    <property type="protein sequence ID" value="MCP9275938.1"/>
    <property type="molecule type" value="Genomic_DNA"/>
</dbReference>
<dbReference type="Pfam" id="PF11181">
    <property type="entry name" value="YflT"/>
    <property type="match status" value="1"/>
</dbReference>
<evidence type="ECO:0000313" key="4">
    <source>
        <dbReference type="EMBL" id="MCP9275938.1"/>
    </source>
</evidence>